<dbReference type="PANTHER" id="PTHR11559">
    <property type="entry name" value="CARBOXYLESTERASE"/>
    <property type="match status" value="1"/>
</dbReference>
<evidence type="ECO:0000256" key="2">
    <source>
        <dbReference type="ARBA" id="ARBA00022801"/>
    </source>
</evidence>
<dbReference type="KEGG" id="nsl:BOX37_15700"/>
<gene>
    <name evidence="5" type="ORF">BOX37_15700</name>
</gene>
<name>A0A1J0VT09_9NOCA</name>
<dbReference type="InterPro" id="IPR019826">
    <property type="entry name" value="Carboxylesterase_B_AS"/>
</dbReference>
<evidence type="ECO:0000313" key="5">
    <source>
        <dbReference type="EMBL" id="APE35153.1"/>
    </source>
</evidence>
<keyword evidence="2 3" id="KW-0378">Hydrolase</keyword>
<dbReference type="GO" id="GO:0016787">
    <property type="term" value="F:hydrolase activity"/>
    <property type="evidence" value="ECO:0007669"/>
    <property type="project" value="UniProtKB-KW"/>
</dbReference>
<sequence>MVSPEIVTADGVVRGRAGRRVARWRALPYAAAPTGDLRLRAPQPVQPWTGVRAATEFSFAAVQNPGGARTGPRTWQPTGEDCLTLNVTAPVTPSASPRPVLVFIHGGGYLLGTSSMYSGARLALRGDVIVVSVNYRLGAFGYVDFSEFSTAERPFDSNLGLRDQVAALDWVQRNIAAFGGDPDNVTVFGESAGAHAVITLLATPAARGLFHRAIAQSAPADWTMRPEEAGRFAHRCLERLGADPTDAATVLNAVPASELGRAGDRALGRALREEPGSFPYAPVVDGDFLPEAPLDAIAAGRAHPVPLIIGTNRDEVTLFQRFAKTVPHTPQQLSTAFGRYEPGAEQQVTSRYAGYPAARTAVRVASDLMFLRPTLAVLEGHSRHAPTYAYRFDFAPRALRLAGLGATHALDLVPVFGWVDGPVGRAMTAAGGRRGFRAVQDFMQDNWTSFARTGQPQSSWPTYTAERRATCIIDHPPRVLIDPDSAQREAWQGIRLAETAVDRKNEA</sequence>
<dbReference type="EC" id="3.1.1.-" evidence="3"/>
<keyword evidence="6" id="KW-1185">Reference proteome</keyword>
<dbReference type="Pfam" id="PF00135">
    <property type="entry name" value="COesterase"/>
    <property type="match status" value="1"/>
</dbReference>
<reference evidence="5" key="1">
    <citation type="submission" date="2016-11" db="EMBL/GenBank/DDBJ databases">
        <authorList>
            <person name="Jaros S."/>
            <person name="Januszkiewicz K."/>
            <person name="Wedrychowicz H."/>
        </authorList>
    </citation>
    <scope>NUCLEOTIDE SEQUENCE [LARGE SCALE GENOMIC DNA]</scope>
    <source>
        <strain evidence="5">Y48</strain>
    </source>
</reference>
<evidence type="ECO:0000256" key="1">
    <source>
        <dbReference type="ARBA" id="ARBA00005964"/>
    </source>
</evidence>
<dbReference type="EMBL" id="CP018082">
    <property type="protein sequence ID" value="APE35153.1"/>
    <property type="molecule type" value="Genomic_DNA"/>
</dbReference>
<dbReference type="PROSITE" id="PS00122">
    <property type="entry name" value="CARBOXYLESTERASE_B_1"/>
    <property type="match status" value="1"/>
</dbReference>
<dbReference type="InterPro" id="IPR029058">
    <property type="entry name" value="AB_hydrolase_fold"/>
</dbReference>
<evidence type="ECO:0000256" key="3">
    <source>
        <dbReference type="RuleBase" id="RU361235"/>
    </source>
</evidence>
<accession>A0A1J0VT09</accession>
<dbReference type="InterPro" id="IPR050309">
    <property type="entry name" value="Type-B_Carboxylest/Lipase"/>
</dbReference>
<dbReference type="SUPFAM" id="SSF53474">
    <property type="entry name" value="alpha/beta-Hydrolases"/>
    <property type="match status" value="1"/>
</dbReference>
<dbReference type="Proteomes" id="UP000183810">
    <property type="component" value="Chromosome"/>
</dbReference>
<evidence type="ECO:0000259" key="4">
    <source>
        <dbReference type="Pfam" id="PF00135"/>
    </source>
</evidence>
<dbReference type="InterPro" id="IPR002018">
    <property type="entry name" value="CarbesteraseB"/>
</dbReference>
<dbReference type="AlphaFoldDB" id="A0A1J0VT09"/>
<comment type="similarity">
    <text evidence="1 3">Belongs to the type-B carboxylesterase/lipase family.</text>
</comment>
<feature type="domain" description="Carboxylesterase type B" evidence="4">
    <location>
        <begin position="4"/>
        <end position="478"/>
    </location>
</feature>
<dbReference type="Gene3D" id="3.40.50.1820">
    <property type="entry name" value="alpha/beta hydrolase"/>
    <property type="match status" value="1"/>
</dbReference>
<organism evidence="5 6">
    <name type="scientific">Nocardia mangyaensis</name>
    <dbReference type="NCBI Taxonomy" id="2213200"/>
    <lineage>
        <taxon>Bacteria</taxon>
        <taxon>Bacillati</taxon>
        <taxon>Actinomycetota</taxon>
        <taxon>Actinomycetes</taxon>
        <taxon>Mycobacteriales</taxon>
        <taxon>Nocardiaceae</taxon>
        <taxon>Nocardia</taxon>
    </lineage>
</organism>
<protein>
    <recommendedName>
        <fullName evidence="3">Carboxylic ester hydrolase</fullName>
        <ecNumber evidence="3">3.1.1.-</ecNumber>
    </recommendedName>
</protein>
<dbReference type="RefSeq" id="WP_071928339.1">
    <property type="nucleotide sequence ID" value="NZ_CP018082.1"/>
</dbReference>
<dbReference type="OrthoDB" id="3199405at2"/>
<evidence type="ECO:0000313" key="6">
    <source>
        <dbReference type="Proteomes" id="UP000183810"/>
    </source>
</evidence>
<proteinExistence type="inferred from homology"/>